<feature type="region of interest" description="Disordered" evidence="3">
    <location>
        <begin position="762"/>
        <end position="788"/>
    </location>
</feature>
<reference evidence="5" key="1">
    <citation type="submission" date="2020-05" db="EMBL/GenBank/DDBJ databases">
        <title>Mycena genomes resolve the evolution of fungal bioluminescence.</title>
        <authorList>
            <person name="Tsai I.J."/>
        </authorList>
    </citation>
    <scope>NUCLEOTIDE SEQUENCE</scope>
    <source>
        <strain evidence="5">171206Taipei</strain>
    </source>
</reference>
<dbReference type="EMBL" id="JACAZF010000001">
    <property type="protein sequence ID" value="KAF7315581.1"/>
    <property type="molecule type" value="Genomic_DNA"/>
</dbReference>
<evidence type="ECO:0000259" key="4">
    <source>
        <dbReference type="PROSITE" id="PS50102"/>
    </source>
</evidence>
<dbReference type="PROSITE" id="PS50102">
    <property type="entry name" value="RRM"/>
    <property type="match status" value="1"/>
</dbReference>
<evidence type="ECO:0000313" key="5">
    <source>
        <dbReference type="EMBL" id="KAF7315581.1"/>
    </source>
</evidence>
<dbReference type="Pfam" id="PF04059">
    <property type="entry name" value="RRM_2"/>
    <property type="match status" value="1"/>
</dbReference>
<keyword evidence="1 2" id="KW-0694">RNA-binding</keyword>
<keyword evidence="6" id="KW-1185">Reference proteome</keyword>
<feature type="compositionally biased region" description="Low complexity" evidence="3">
    <location>
        <begin position="571"/>
        <end position="586"/>
    </location>
</feature>
<dbReference type="GO" id="GO:0003723">
    <property type="term" value="F:RNA binding"/>
    <property type="evidence" value="ECO:0007669"/>
    <property type="project" value="UniProtKB-UniRule"/>
</dbReference>
<name>A0A8H6TF63_9AGAR</name>
<protein>
    <submittedName>
        <fullName evidence="5">RRM domain-containing protein</fullName>
    </submittedName>
</protein>
<dbReference type="RefSeq" id="XP_037225604.1">
    <property type="nucleotide sequence ID" value="XM_037357694.1"/>
</dbReference>
<dbReference type="InterPro" id="IPR012677">
    <property type="entry name" value="Nucleotide-bd_a/b_plait_sf"/>
</dbReference>
<dbReference type="GeneID" id="59340210"/>
<dbReference type="InterPro" id="IPR035979">
    <property type="entry name" value="RBD_domain_sf"/>
</dbReference>
<proteinExistence type="predicted"/>
<dbReference type="AlphaFoldDB" id="A0A8H6TF63"/>
<dbReference type="SUPFAM" id="SSF54928">
    <property type="entry name" value="RNA-binding domain, RBD"/>
    <property type="match status" value="1"/>
</dbReference>
<feature type="domain" description="RRM" evidence="4">
    <location>
        <begin position="613"/>
        <end position="709"/>
    </location>
</feature>
<dbReference type="InterPro" id="IPR007201">
    <property type="entry name" value="Mei2-like_Rrm_C"/>
</dbReference>
<organism evidence="5 6">
    <name type="scientific">Mycena indigotica</name>
    <dbReference type="NCBI Taxonomy" id="2126181"/>
    <lineage>
        <taxon>Eukaryota</taxon>
        <taxon>Fungi</taxon>
        <taxon>Dikarya</taxon>
        <taxon>Basidiomycota</taxon>
        <taxon>Agaricomycotina</taxon>
        <taxon>Agaricomycetes</taxon>
        <taxon>Agaricomycetidae</taxon>
        <taxon>Agaricales</taxon>
        <taxon>Marasmiineae</taxon>
        <taxon>Mycenaceae</taxon>
        <taxon>Mycena</taxon>
    </lineage>
</organism>
<sequence length="788" mass="86354">MSKPAQSGRSHPPRLQHSPSLPNIWFPPHSGPIPPHLADAVTNLKRPSTPPSTKQEPSSAPDVPTKDNSTTKSMSHLRVNYDQSNVLLTPPLTPSSSLRTVASIESVVSGASSVGESVLSDFDTVSTRYLMISNVRKTIDSQALKLAVLQALDSNDGSPQDKIKGISMHLHSNEGIVIFVFFDVRQASSANVILSTPTTGGLAHCIDEEKDWFECRFITAEKVLKLVGGASFVMEPPPYFGLAVEAEGGKQNIDMNPETLIGLLKAQGDLRSLTRVEETDKTPDRQLFRVEFFDVRANENAIQSLDGQTYFGLHLTVIMPNVSTPTTVAQPSNAIGPAGDKSQVRKRFLVIDTTGKPRPKSISVDNEGINAVRSTDSPPLFYTSTSTSPITNFAPALPAQPQDAHIQHAPDHLFFNRGERPLNSSSMPPAAQRSRSTSQSRASHNQEPQTPAMEMSPVQHYYNGCPTPPMSAYPYHYPAPHHQYVPSPTTYGSEFDSAHAMHMNGWSFDQAMMMSPPFHMYGGMVYPAEQWVGPPTHGHPPLGYVAFPPPISPESPAVVTSPISGHPLTPQIAPSPQSAVSSVASPGTATNAVNNDRNQLNISRIEDGQDTRTTVMIKNIPNKMNDKDLLAFIGGVCSRRVDFLYLRMDFQNGCNVGYAFVNFITVEDLLRFAKAKLGEKWNMFSSEKILQMSYANYQGKEALVEKFKNSCIMDERLAWQPKIFYSDGPEMGLPQPFPPPTHLRRKERSTFNRGPLYVPGMMANTAPPSVAPPLRRSNSGATKPPPRK</sequence>
<dbReference type="Gene3D" id="3.30.70.330">
    <property type="match status" value="1"/>
</dbReference>
<evidence type="ECO:0000256" key="1">
    <source>
        <dbReference type="ARBA" id="ARBA00022884"/>
    </source>
</evidence>
<feature type="region of interest" description="Disordered" evidence="3">
    <location>
        <begin position="571"/>
        <end position="594"/>
    </location>
</feature>
<gene>
    <name evidence="5" type="ORF">MIND_00073500</name>
</gene>
<accession>A0A8H6TF63</accession>
<dbReference type="InterPro" id="IPR000504">
    <property type="entry name" value="RRM_dom"/>
</dbReference>
<evidence type="ECO:0000256" key="2">
    <source>
        <dbReference type="PROSITE-ProRule" id="PRU00176"/>
    </source>
</evidence>
<comment type="caution">
    <text evidence="5">The sequence shown here is derived from an EMBL/GenBank/DDBJ whole genome shotgun (WGS) entry which is preliminary data.</text>
</comment>
<feature type="region of interest" description="Disordered" evidence="3">
    <location>
        <begin position="415"/>
        <end position="455"/>
    </location>
</feature>
<dbReference type="PANTHER" id="PTHR23189">
    <property type="entry name" value="RNA RECOGNITION MOTIF-CONTAINING"/>
    <property type="match status" value="1"/>
</dbReference>
<evidence type="ECO:0000256" key="3">
    <source>
        <dbReference type="SAM" id="MobiDB-lite"/>
    </source>
</evidence>
<evidence type="ECO:0000313" key="6">
    <source>
        <dbReference type="Proteomes" id="UP000636479"/>
    </source>
</evidence>
<feature type="region of interest" description="Disordered" evidence="3">
    <location>
        <begin position="1"/>
        <end position="72"/>
    </location>
</feature>
<dbReference type="Proteomes" id="UP000636479">
    <property type="component" value="Unassembled WGS sequence"/>
</dbReference>
<dbReference type="OrthoDB" id="417481at2759"/>
<feature type="compositionally biased region" description="Low complexity" evidence="3">
    <location>
        <begin position="430"/>
        <end position="443"/>
    </location>
</feature>